<organism evidence="2 3">
    <name type="scientific">Digitaria exilis</name>
    <dbReference type="NCBI Taxonomy" id="1010633"/>
    <lineage>
        <taxon>Eukaryota</taxon>
        <taxon>Viridiplantae</taxon>
        <taxon>Streptophyta</taxon>
        <taxon>Embryophyta</taxon>
        <taxon>Tracheophyta</taxon>
        <taxon>Spermatophyta</taxon>
        <taxon>Magnoliopsida</taxon>
        <taxon>Liliopsida</taxon>
        <taxon>Poales</taxon>
        <taxon>Poaceae</taxon>
        <taxon>PACMAD clade</taxon>
        <taxon>Panicoideae</taxon>
        <taxon>Panicodae</taxon>
        <taxon>Paniceae</taxon>
        <taxon>Anthephorinae</taxon>
        <taxon>Digitaria</taxon>
    </lineage>
</organism>
<keyword evidence="1" id="KW-0472">Membrane</keyword>
<feature type="transmembrane region" description="Helical" evidence="1">
    <location>
        <begin position="88"/>
        <end position="113"/>
    </location>
</feature>
<keyword evidence="3" id="KW-1185">Reference proteome</keyword>
<evidence type="ECO:0000313" key="2">
    <source>
        <dbReference type="EMBL" id="KAF8690716.1"/>
    </source>
</evidence>
<accession>A0A835B8N4</accession>
<feature type="transmembrane region" description="Helical" evidence="1">
    <location>
        <begin position="143"/>
        <end position="166"/>
    </location>
</feature>
<feature type="transmembrane region" description="Helical" evidence="1">
    <location>
        <begin position="173"/>
        <end position="200"/>
    </location>
</feature>
<dbReference type="Proteomes" id="UP000636709">
    <property type="component" value="Unassembled WGS sequence"/>
</dbReference>
<feature type="transmembrane region" description="Helical" evidence="1">
    <location>
        <begin position="261"/>
        <end position="287"/>
    </location>
</feature>
<comment type="caution">
    <text evidence="2">The sequence shown here is derived from an EMBL/GenBank/DDBJ whole genome shotgun (WGS) entry which is preliminary data.</text>
</comment>
<keyword evidence="1" id="KW-1133">Transmembrane helix</keyword>
<reference evidence="2" key="1">
    <citation type="submission" date="2020-07" db="EMBL/GenBank/DDBJ databases">
        <title>Genome sequence and genetic diversity analysis of an under-domesticated orphan crop, white fonio (Digitaria exilis).</title>
        <authorList>
            <person name="Bennetzen J.L."/>
            <person name="Chen S."/>
            <person name="Ma X."/>
            <person name="Wang X."/>
            <person name="Yssel A.E.J."/>
            <person name="Chaluvadi S.R."/>
            <person name="Johnson M."/>
            <person name="Gangashetty P."/>
            <person name="Hamidou F."/>
            <person name="Sanogo M.D."/>
            <person name="Zwaenepoel A."/>
            <person name="Wallace J."/>
            <person name="Van De Peer Y."/>
            <person name="Van Deynze A."/>
        </authorList>
    </citation>
    <scope>NUCLEOTIDE SEQUENCE</scope>
    <source>
        <tissue evidence="2">Leaves</tissue>
    </source>
</reference>
<protein>
    <recommendedName>
        <fullName evidence="4">Glycerophosphoryl diester phosphodiesterase membrane domain-containing protein</fullName>
    </recommendedName>
</protein>
<sequence length="311" mass="34747">MAATAKASSWISFLKDALLLPTRNPKLFVPVVLLLAISTFLLQITNLFCIQPLTNGILLHLNEIKTMDPSSPDYAKLMSEILKETRELVIISIIFTIITFVCSYTNQIIAFFATSTTYSGDRYSLPELVSKVILKGRRLMGPLITIAMVSVFNILCLFILAVLLQLVMRHLGVLYMVVLFALPFLVFLYLNVVFVVATAVSVADTERRGVSALRQAWRLMTRVWRKQGFVLVVLIHLVAMVPSPLGMIARGYSKKSMPLGLALLFVHALLLGLVELFNFTAAMVYYYQAMESKVSMEHDYVKVPTGEATTV</sequence>
<dbReference type="PANTHER" id="PTHR34483:SF7">
    <property type="entry name" value="TRANSMEMBRANE PROTEIN"/>
    <property type="match status" value="1"/>
</dbReference>
<dbReference type="EMBL" id="JACEFO010001972">
    <property type="protein sequence ID" value="KAF8690716.1"/>
    <property type="molecule type" value="Genomic_DNA"/>
</dbReference>
<dbReference type="AlphaFoldDB" id="A0A835B8N4"/>
<evidence type="ECO:0000256" key="1">
    <source>
        <dbReference type="SAM" id="Phobius"/>
    </source>
</evidence>
<evidence type="ECO:0008006" key="4">
    <source>
        <dbReference type="Google" id="ProtNLM"/>
    </source>
</evidence>
<name>A0A835B8N4_9POAL</name>
<keyword evidence="1" id="KW-0812">Transmembrane</keyword>
<evidence type="ECO:0000313" key="3">
    <source>
        <dbReference type="Proteomes" id="UP000636709"/>
    </source>
</evidence>
<feature type="transmembrane region" description="Helical" evidence="1">
    <location>
        <begin position="228"/>
        <end position="249"/>
    </location>
</feature>
<proteinExistence type="predicted"/>
<gene>
    <name evidence="2" type="ORF">HU200_041092</name>
</gene>
<feature type="transmembrane region" description="Helical" evidence="1">
    <location>
        <begin position="27"/>
        <end position="50"/>
    </location>
</feature>
<dbReference type="OrthoDB" id="644125at2759"/>
<dbReference type="PANTHER" id="PTHR34483">
    <property type="entry name" value="OS09G0129800 PROTEIN"/>
    <property type="match status" value="1"/>
</dbReference>